<proteinExistence type="predicted"/>
<dbReference type="PANTHER" id="PTHR44858">
    <property type="entry name" value="TETRATRICOPEPTIDE REPEAT PROTEIN 6"/>
    <property type="match status" value="1"/>
</dbReference>
<keyword evidence="1" id="KW-0677">Repeat</keyword>
<dbReference type="Gene3D" id="1.25.40.10">
    <property type="entry name" value="Tetratricopeptide repeat domain"/>
    <property type="match status" value="1"/>
</dbReference>
<dbReference type="SMART" id="SM00028">
    <property type="entry name" value="TPR"/>
    <property type="match status" value="3"/>
</dbReference>
<dbReference type="Proteomes" id="UP000245934">
    <property type="component" value="Unassembled WGS sequence"/>
</dbReference>
<evidence type="ECO:0000256" key="3">
    <source>
        <dbReference type="PROSITE-ProRule" id="PRU00339"/>
    </source>
</evidence>
<dbReference type="InterPro" id="IPR011990">
    <property type="entry name" value="TPR-like_helical_dom_sf"/>
</dbReference>
<evidence type="ECO:0000313" key="4">
    <source>
        <dbReference type="EMBL" id="PWR70448.1"/>
    </source>
</evidence>
<dbReference type="PANTHER" id="PTHR44858:SF1">
    <property type="entry name" value="UDP-N-ACETYLGLUCOSAMINE--PEPTIDE N-ACETYLGLUCOSAMINYLTRANSFERASE SPINDLY-RELATED"/>
    <property type="match status" value="1"/>
</dbReference>
<dbReference type="AlphaFoldDB" id="A0A2V2N1Q3"/>
<dbReference type="GO" id="GO:0046813">
    <property type="term" value="P:receptor-mediated virion attachment to host cell"/>
    <property type="evidence" value="ECO:0007669"/>
    <property type="project" value="TreeGrafter"/>
</dbReference>
<evidence type="ECO:0000313" key="5">
    <source>
        <dbReference type="Proteomes" id="UP000245934"/>
    </source>
</evidence>
<comment type="caution">
    <text evidence="4">The sequence shown here is derived from an EMBL/GenBank/DDBJ whole genome shotgun (WGS) entry which is preliminary data.</text>
</comment>
<feature type="repeat" description="TPR" evidence="3">
    <location>
        <begin position="66"/>
        <end position="99"/>
    </location>
</feature>
<accession>A0A2V2N1Q3</accession>
<dbReference type="PROSITE" id="PS50005">
    <property type="entry name" value="TPR"/>
    <property type="match status" value="1"/>
</dbReference>
<dbReference type="SUPFAM" id="SSF48452">
    <property type="entry name" value="TPR-like"/>
    <property type="match status" value="1"/>
</dbReference>
<sequence length="135" mass="15507">MKLEILKEEEIIMASCTISSSFHYQERLKAAVEEILHKANESLGKGEYNIALYLYDKVIKQEPDNRIALMNLGRTYEYLGDYPAAIQTYGSLIEIDQYNPEAWYNRGLVLKKTGAYVEGMINIRMGIALNLHEKL</sequence>
<keyword evidence="2 3" id="KW-0802">TPR repeat</keyword>
<keyword evidence="5" id="KW-1185">Reference proteome</keyword>
<evidence type="ECO:0000256" key="1">
    <source>
        <dbReference type="ARBA" id="ARBA00022737"/>
    </source>
</evidence>
<dbReference type="InterPro" id="IPR019734">
    <property type="entry name" value="TPR_rpt"/>
</dbReference>
<name>A0A2V2N1Q3_9EURY</name>
<dbReference type="Pfam" id="PF13414">
    <property type="entry name" value="TPR_11"/>
    <property type="match status" value="1"/>
</dbReference>
<evidence type="ECO:0000256" key="2">
    <source>
        <dbReference type="ARBA" id="ARBA00022803"/>
    </source>
</evidence>
<organism evidence="4 5">
    <name type="scientific">Methanospirillum stamsii</name>
    <dbReference type="NCBI Taxonomy" id="1277351"/>
    <lineage>
        <taxon>Archaea</taxon>
        <taxon>Methanobacteriati</taxon>
        <taxon>Methanobacteriota</taxon>
        <taxon>Stenosarchaea group</taxon>
        <taxon>Methanomicrobia</taxon>
        <taxon>Methanomicrobiales</taxon>
        <taxon>Methanospirillaceae</taxon>
        <taxon>Methanospirillum</taxon>
    </lineage>
</organism>
<gene>
    <name evidence="4" type="ORF">DLD82_15725</name>
</gene>
<dbReference type="EMBL" id="QGMZ01000042">
    <property type="protein sequence ID" value="PWR70448.1"/>
    <property type="molecule type" value="Genomic_DNA"/>
</dbReference>
<protein>
    <submittedName>
        <fullName evidence="4">Uncharacterized protein</fullName>
    </submittedName>
</protein>
<dbReference type="InterPro" id="IPR050498">
    <property type="entry name" value="Ycf3"/>
</dbReference>
<reference evidence="4 5" key="1">
    <citation type="submission" date="2018-05" db="EMBL/GenBank/DDBJ databases">
        <title>Draft genome of Methanospirillum stamsii Pt1.</title>
        <authorList>
            <person name="Dueholm M.S."/>
            <person name="Nielsen P.H."/>
            <person name="Bakmann L.F."/>
            <person name="Otzen D.E."/>
        </authorList>
    </citation>
    <scope>NUCLEOTIDE SEQUENCE [LARGE SCALE GENOMIC DNA]</scope>
    <source>
        <strain evidence="4 5">Pt1</strain>
    </source>
</reference>